<sequence length="80" mass="9129">WCKFRRVYCLRNSRRELLRLQILTPRNLARLVFLTLLNLKAAAINSTPHLLVLLGINLLILLASIPSTCGWFVVVPLCCL</sequence>
<evidence type="ECO:0000256" key="1">
    <source>
        <dbReference type="SAM" id="Phobius"/>
    </source>
</evidence>
<feature type="non-terminal residue" evidence="2">
    <location>
        <position position="1"/>
    </location>
</feature>
<evidence type="ECO:0000313" key="3">
    <source>
        <dbReference type="Proteomes" id="UP000822688"/>
    </source>
</evidence>
<keyword evidence="1" id="KW-0812">Transmembrane</keyword>
<keyword evidence="1" id="KW-1133">Transmembrane helix</keyword>
<keyword evidence="3" id="KW-1185">Reference proteome</keyword>
<dbReference type="Proteomes" id="UP000822688">
    <property type="component" value="Chromosome 11"/>
</dbReference>
<feature type="transmembrane region" description="Helical" evidence="1">
    <location>
        <begin position="50"/>
        <end position="74"/>
    </location>
</feature>
<proteinExistence type="predicted"/>
<gene>
    <name evidence="2" type="ORF">KC19_11G087200</name>
</gene>
<dbReference type="EMBL" id="CM026432">
    <property type="protein sequence ID" value="KAG0556899.1"/>
    <property type="molecule type" value="Genomic_DNA"/>
</dbReference>
<feature type="non-terminal residue" evidence="2">
    <location>
        <position position="80"/>
    </location>
</feature>
<evidence type="ECO:0000313" key="2">
    <source>
        <dbReference type="EMBL" id="KAG0556899.1"/>
    </source>
</evidence>
<name>A0A8T0GFG8_CERPU</name>
<accession>A0A8T0GFG8</accession>
<organism evidence="2 3">
    <name type="scientific">Ceratodon purpureus</name>
    <name type="common">Fire moss</name>
    <name type="synonym">Dicranum purpureum</name>
    <dbReference type="NCBI Taxonomy" id="3225"/>
    <lineage>
        <taxon>Eukaryota</taxon>
        <taxon>Viridiplantae</taxon>
        <taxon>Streptophyta</taxon>
        <taxon>Embryophyta</taxon>
        <taxon>Bryophyta</taxon>
        <taxon>Bryophytina</taxon>
        <taxon>Bryopsida</taxon>
        <taxon>Dicranidae</taxon>
        <taxon>Pseudoditrichales</taxon>
        <taxon>Ditrichaceae</taxon>
        <taxon>Ceratodon</taxon>
    </lineage>
</organism>
<protein>
    <submittedName>
        <fullName evidence="2">Uncharacterized protein</fullName>
    </submittedName>
</protein>
<dbReference type="AlphaFoldDB" id="A0A8T0GFG8"/>
<keyword evidence="1" id="KW-0472">Membrane</keyword>
<comment type="caution">
    <text evidence="2">The sequence shown here is derived from an EMBL/GenBank/DDBJ whole genome shotgun (WGS) entry which is preliminary data.</text>
</comment>
<reference evidence="2 3" key="1">
    <citation type="submission" date="2020-06" db="EMBL/GenBank/DDBJ databases">
        <title>WGS assembly of Ceratodon purpureus strain R40.</title>
        <authorList>
            <person name="Carey S.B."/>
            <person name="Jenkins J."/>
            <person name="Shu S."/>
            <person name="Lovell J.T."/>
            <person name="Sreedasyam A."/>
            <person name="Maumus F."/>
            <person name="Tiley G.P."/>
            <person name="Fernandez-Pozo N."/>
            <person name="Barry K."/>
            <person name="Chen C."/>
            <person name="Wang M."/>
            <person name="Lipzen A."/>
            <person name="Daum C."/>
            <person name="Saski C.A."/>
            <person name="Payton A.C."/>
            <person name="Mcbreen J.C."/>
            <person name="Conrad R.E."/>
            <person name="Kollar L.M."/>
            <person name="Olsson S."/>
            <person name="Huttunen S."/>
            <person name="Landis J.B."/>
            <person name="Wickett N.J."/>
            <person name="Johnson M.G."/>
            <person name="Rensing S.A."/>
            <person name="Grimwood J."/>
            <person name="Schmutz J."/>
            <person name="Mcdaniel S.F."/>
        </authorList>
    </citation>
    <scope>NUCLEOTIDE SEQUENCE [LARGE SCALE GENOMIC DNA]</scope>
    <source>
        <strain evidence="2 3">R40</strain>
    </source>
</reference>